<evidence type="ECO:0000256" key="10">
    <source>
        <dbReference type="RuleBase" id="RU000688"/>
    </source>
</evidence>
<dbReference type="SUPFAM" id="SSF81321">
    <property type="entry name" value="Family A G protein-coupled receptor-like"/>
    <property type="match status" value="1"/>
</dbReference>
<dbReference type="GO" id="GO:0005886">
    <property type="term" value="C:plasma membrane"/>
    <property type="evidence" value="ECO:0007669"/>
    <property type="project" value="UniProtKB-SubCell"/>
</dbReference>
<evidence type="ECO:0000256" key="3">
    <source>
        <dbReference type="ARBA" id="ARBA00022475"/>
    </source>
</evidence>
<dbReference type="PANTHER" id="PTHR24247">
    <property type="entry name" value="5-HYDROXYTRYPTAMINE RECEPTOR"/>
    <property type="match status" value="1"/>
</dbReference>
<dbReference type="AlphaFoldDB" id="A0A7R8D0Y1"/>
<evidence type="ECO:0000256" key="5">
    <source>
        <dbReference type="ARBA" id="ARBA00022989"/>
    </source>
</evidence>
<dbReference type="OrthoDB" id="10071887at2759"/>
<keyword evidence="3" id="KW-1003">Cell membrane</keyword>
<gene>
    <name evidence="12" type="ORF">LSAA_11102</name>
</gene>
<evidence type="ECO:0000259" key="11">
    <source>
        <dbReference type="PROSITE" id="PS50262"/>
    </source>
</evidence>
<feature type="domain" description="G-protein coupled receptors family 1 profile" evidence="11">
    <location>
        <begin position="157"/>
        <end position="578"/>
    </location>
</feature>
<dbReference type="GO" id="GO:0007187">
    <property type="term" value="P:G protein-coupled receptor signaling pathway, coupled to cyclic nucleotide second messenger"/>
    <property type="evidence" value="ECO:0007669"/>
    <property type="project" value="TreeGrafter"/>
</dbReference>
<proteinExistence type="inferred from homology"/>
<dbReference type="Proteomes" id="UP000675881">
    <property type="component" value="Chromosome 6"/>
</dbReference>
<evidence type="ECO:0000256" key="2">
    <source>
        <dbReference type="ARBA" id="ARBA00010663"/>
    </source>
</evidence>
<evidence type="ECO:0000313" key="13">
    <source>
        <dbReference type="Proteomes" id="UP000675881"/>
    </source>
</evidence>
<dbReference type="GO" id="GO:0030425">
    <property type="term" value="C:dendrite"/>
    <property type="evidence" value="ECO:0007669"/>
    <property type="project" value="TreeGrafter"/>
</dbReference>
<keyword evidence="8 10" id="KW-0675">Receptor</keyword>
<evidence type="ECO:0000313" key="12">
    <source>
        <dbReference type="EMBL" id="CAF2964890.1"/>
    </source>
</evidence>
<keyword evidence="7" id="KW-0472">Membrane</keyword>
<dbReference type="PANTHER" id="PTHR24247:SF191">
    <property type="entry name" value="MUSCARINIC ACETYLCHOLINE RECEPTOR, B-TYPE, ISOFORM A"/>
    <property type="match status" value="1"/>
</dbReference>
<keyword evidence="6 10" id="KW-0297">G-protein coupled receptor</keyword>
<dbReference type="SMART" id="SM01381">
    <property type="entry name" value="7TM_GPCR_Srsx"/>
    <property type="match status" value="1"/>
</dbReference>
<dbReference type="PRINTS" id="PR00237">
    <property type="entry name" value="GPCRRHODOPSN"/>
</dbReference>
<keyword evidence="5" id="KW-1133">Transmembrane helix</keyword>
<dbReference type="Gene3D" id="1.20.1070.10">
    <property type="entry name" value="Rhodopsin 7-helix transmembrane proteins"/>
    <property type="match status" value="2"/>
</dbReference>
<dbReference type="GO" id="GO:0007197">
    <property type="term" value="P:adenylate cyclase-inhibiting G protein-coupled acetylcholine receptor signaling pathway"/>
    <property type="evidence" value="ECO:0007669"/>
    <property type="project" value="TreeGrafter"/>
</dbReference>
<dbReference type="InterPro" id="IPR017452">
    <property type="entry name" value="GPCR_Rhodpsn_7TM"/>
</dbReference>
<name>A0A7R8D0Y1_LEPSM</name>
<dbReference type="PRINTS" id="PR00243">
    <property type="entry name" value="MUSCARINICR"/>
</dbReference>
<comment type="similarity">
    <text evidence="2 10">Belongs to the G-protein coupled receptor 1 family.</text>
</comment>
<dbReference type="PROSITE" id="PS50262">
    <property type="entry name" value="G_PROTEIN_RECEP_F1_2"/>
    <property type="match status" value="1"/>
</dbReference>
<dbReference type="Pfam" id="PF00001">
    <property type="entry name" value="7tm_1"/>
    <property type="match status" value="1"/>
</dbReference>
<evidence type="ECO:0000256" key="7">
    <source>
        <dbReference type="ARBA" id="ARBA00023136"/>
    </source>
</evidence>
<organism evidence="12 13">
    <name type="scientific">Lepeophtheirus salmonis</name>
    <name type="common">Salmon louse</name>
    <name type="synonym">Caligus salmonis</name>
    <dbReference type="NCBI Taxonomy" id="72036"/>
    <lineage>
        <taxon>Eukaryota</taxon>
        <taxon>Metazoa</taxon>
        <taxon>Ecdysozoa</taxon>
        <taxon>Arthropoda</taxon>
        <taxon>Crustacea</taxon>
        <taxon>Multicrustacea</taxon>
        <taxon>Hexanauplia</taxon>
        <taxon>Copepoda</taxon>
        <taxon>Siphonostomatoida</taxon>
        <taxon>Caligidae</taxon>
        <taxon>Lepeophtheirus</taxon>
    </lineage>
</organism>
<dbReference type="GO" id="GO:0004993">
    <property type="term" value="F:G protein-coupled serotonin receptor activity"/>
    <property type="evidence" value="ECO:0007669"/>
    <property type="project" value="TreeGrafter"/>
</dbReference>
<comment type="subcellular location">
    <subcellularLocation>
        <location evidence="1">Cell membrane</location>
        <topology evidence="1">Multi-pass membrane protein</topology>
    </subcellularLocation>
</comment>
<evidence type="ECO:0000256" key="4">
    <source>
        <dbReference type="ARBA" id="ARBA00022692"/>
    </source>
</evidence>
<evidence type="ECO:0000256" key="6">
    <source>
        <dbReference type="ARBA" id="ARBA00023040"/>
    </source>
</evidence>
<dbReference type="InterPro" id="IPR000276">
    <property type="entry name" value="GPCR_Rhodpsn"/>
</dbReference>
<dbReference type="PROSITE" id="PS00237">
    <property type="entry name" value="G_PROTEIN_RECEP_F1_1"/>
    <property type="match status" value="1"/>
</dbReference>
<sequence>MEENKSSLVLTIGENYITKWKLEKQKKRLCNTALGRDLPECFPSISIDDLPIIRNRKKSSSFPFNQTELFTNLIEQYDQYVSSTTNPSSTPPLLPNDNNLCLSFFGYNNSSELCRNYSLSKQSIPCGPECWPAPFGTALTVLIAIFLAICIVITTFGNLLVLVSFVVERQIRQPPNFFIASLAITDVLIGTVSMPFYTIYVLVGYWPDELGPMLCDLWLSVDYTVCLVSQFTVLSITIDRFCSVKFATQYRTWRTGNKIMAVVVTIWVVSALLFFVSIFGWEHFIGKRDLLPGECMVQFLKDPLFNTSLIIGYYWIPLVILIVLYSFIFQTAWTLTPSEALKTKSNPTNVREVRPTVLHITPVTNNTVAKTTVEKKATEIVSPDRCRGEKCIGHAAPCNHRRKKPGPSISMESKSTQISPTSLVSMYQHYARTTKLKNDQSLEHRKVVMSELDSIKKINASPKQEQTESDHRLAKEERITTSQFLTVKGKRSKVIVLKTIRKKLRFRRRKKDKNMIENRAKKALRMISIILGAFVACWTPYHVIAILASFYPTAVNIHVYMISYFLCYANAQINPFCYAASNQQFKNAFKRIMKGDFSIK</sequence>
<evidence type="ECO:0000256" key="9">
    <source>
        <dbReference type="ARBA" id="ARBA00023224"/>
    </source>
</evidence>
<evidence type="ECO:0000256" key="8">
    <source>
        <dbReference type="ARBA" id="ARBA00023170"/>
    </source>
</evidence>
<dbReference type="GO" id="GO:0016907">
    <property type="term" value="F:G protein-coupled acetylcholine receptor activity"/>
    <property type="evidence" value="ECO:0007669"/>
    <property type="project" value="InterPro"/>
</dbReference>
<keyword evidence="9 10" id="KW-0807">Transducer</keyword>
<keyword evidence="4 10" id="KW-0812">Transmembrane</keyword>
<protein>
    <submittedName>
        <fullName evidence="12">CHRM3</fullName>
    </submittedName>
</protein>
<dbReference type="InterPro" id="IPR000995">
    <property type="entry name" value="Musac_Ach_rcpt"/>
</dbReference>
<dbReference type="GO" id="GO:0045202">
    <property type="term" value="C:synapse"/>
    <property type="evidence" value="ECO:0007669"/>
    <property type="project" value="TreeGrafter"/>
</dbReference>
<accession>A0A7R8D0Y1</accession>
<evidence type="ECO:0000256" key="1">
    <source>
        <dbReference type="ARBA" id="ARBA00004651"/>
    </source>
</evidence>
<reference evidence="12" key="1">
    <citation type="submission" date="2021-02" db="EMBL/GenBank/DDBJ databases">
        <authorList>
            <person name="Bekaert M."/>
        </authorList>
    </citation>
    <scope>NUCLEOTIDE SEQUENCE</scope>
    <source>
        <strain evidence="12">IoA-00</strain>
    </source>
</reference>
<keyword evidence="13" id="KW-1185">Reference proteome</keyword>
<dbReference type="EMBL" id="HG994585">
    <property type="protein sequence ID" value="CAF2964890.1"/>
    <property type="molecule type" value="Genomic_DNA"/>
</dbReference>